<keyword evidence="3" id="KW-1185">Reference proteome</keyword>
<dbReference type="InterPro" id="IPR010634">
    <property type="entry name" value="DUF1223"/>
</dbReference>
<accession>A0A1J0WI21</accession>
<dbReference type="PANTHER" id="PTHR36057:SF1">
    <property type="entry name" value="LIPOPROTEIN LIPID ATTACHMENT SITE-LIKE PROTEIN, PUTATIVE (DUF1223)-RELATED"/>
    <property type="match status" value="1"/>
</dbReference>
<gene>
    <name evidence="2" type="ORF">BOO69_11460</name>
</gene>
<feature type="chain" id="PRO_5012136487" evidence="1">
    <location>
        <begin position="22"/>
        <end position="232"/>
    </location>
</feature>
<dbReference type="PANTHER" id="PTHR36057">
    <property type="match status" value="1"/>
</dbReference>
<dbReference type="SUPFAM" id="SSF52833">
    <property type="entry name" value="Thioredoxin-like"/>
    <property type="match status" value="1"/>
</dbReference>
<proteinExistence type="predicted"/>
<evidence type="ECO:0000313" key="3">
    <source>
        <dbReference type="Proteomes" id="UP000181897"/>
    </source>
</evidence>
<evidence type="ECO:0000313" key="2">
    <source>
        <dbReference type="EMBL" id="APE43955.1"/>
    </source>
</evidence>
<protein>
    <submittedName>
        <fullName evidence="2">DUF1223 domain-containing protein</fullName>
    </submittedName>
</protein>
<dbReference type="Pfam" id="PF06764">
    <property type="entry name" value="DUF1223"/>
    <property type="match status" value="1"/>
</dbReference>
<dbReference type="Gene3D" id="3.40.30.10">
    <property type="entry name" value="Glutaredoxin"/>
    <property type="match status" value="1"/>
</dbReference>
<feature type="signal peptide" evidence="1">
    <location>
        <begin position="1"/>
        <end position="21"/>
    </location>
</feature>
<dbReference type="STRING" id="1917485.BOO69_11460"/>
<organism evidence="2 3">
    <name type="scientific">Sulfitobacter alexandrii</name>
    <dbReference type="NCBI Taxonomy" id="1917485"/>
    <lineage>
        <taxon>Bacteria</taxon>
        <taxon>Pseudomonadati</taxon>
        <taxon>Pseudomonadota</taxon>
        <taxon>Alphaproteobacteria</taxon>
        <taxon>Rhodobacterales</taxon>
        <taxon>Roseobacteraceae</taxon>
        <taxon>Sulfitobacter</taxon>
    </lineage>
</organism>
<sequence length="232" mass="25118">MKHLLPLVTALCLAAAQHAAAQESPVVVELFTSQGCSSCPPADAILEELAEREDVIALALHVDYWDYIGWEDPFGDPAHAERQRTYAHQAGRKSVYTPEMIVQGQTDIVGAKPMKLSKAIADHSQRPAPAALQIARDGDTLRIEAQARGALTGPVQVHMLRYTPTRTTAIERGENRGKTLTYANIVEGWQVLGQWDGQAPLSMTADVTGDKPLVVILQGAEAGPILAAQRLR</sequence>
<keyword evidence="1" id="KW-0732">Signal</keyword>
<dbReference type="RefSeq" id="WP_071972292.1">
    <property type="nucleotide sequence ID" value="NZ_CP018076.1"/>
</dbReference>
<reference evidence="2 3" key="1">
    <citation type="submission" date="2016-11" db="EMBL/GenBank/DDBJ databases">
        <title>Complete genome sequence of Sulfitobacter sp. AM1-D1, a toxic bacteria associated with marine dinoflagellate Alexandrium minutum in East China Sea.</title>
        <authorList>
            <person name="Yang Q."/>
            <person name="Zhang X."/>
            <person name="Tian X."/>
        </authorList>
    </citation>
    <scope>NUCLEOTIDE SEQUENCE [LARGE SCALE GENOMIC DNA]</scope>
    <source>
        <strain evidence="2 3">AM1-D1</strain>
    </source>
</reference>
<dbReference type="EMBL" id="CP018076">
    <property type="protein sequence ID" value="APE43955.1"/>
    <property type="molecule type" value="Genomic_DNA"/>
</dbReference>
<name>A0A1J0WI21_9RHOB</name>
<dbReference type="AlphaFoldDB" id="A0A1J0WI21"/>
<dbReference type="OrthoDB" id="9808254at2"/>
<dbReference type="Proteomes" id="UP000181897">
    <property type="component" value="Chromosome"/>
</dbReference>
<dbReference type="InterPro" id="IPR036249">
    <property type="entry name" value="Thioredoxin-like_sf"/>
</dbReference>
<evidence type="ECO:0000256" key="1">
    <source>
        <dbReference type="SAM" id="SignalP"/>
    </source>
</evidence>
<dbReference type="KEGG" id="suam:BOO69_11460"/>